<reference evidence="2" key="1">
    <citation type="submission" date="2023-03" db="EMBL/GenBank/DDBJ databases">
        <authorList>
            <person name="Cleenwerck I."/>
        </authorList>
    </citation>
    <scope>NUCLEOTIDE SEQUENCE</scope>
    <source>
        <strain evidence="2">LMG 32879</strain>
    </source>
</reference>
<dbReference type="AlphaFoldDB" id="A0AA35UWN3"/>
<evidence type="ECO:0000256" key="1">
    <source>
        <dbReference type="SAM" id="SignalP"/>
    </source>
</evidence>
<evidence type="ECO:0000313" key="2">
    <source>
        <dbReference type="EMBL" id="CAI9120850.1"/>
    </source>
</evidence>
<dbReference type="Proteomes" id="UP001176960">
    <property type="component" value="Unassembled WGS sequence"/>
</dbReference>
<keyword evidence="3" id="KW-1185">Reference proteome</keyword>
<sequence length="152" mass="16910">MKTILRLALCASILGSVTGVKAQDNIPATCDNSHFLSDQQSFLQSGPTRVDLPEHICGHVVGVTSRARHSRSGMHGYFYVDVGQGVQIRIVSDLDRMNAPGWPWVKKGDQVDVLGRYYFDSARSQGIDWTHHGTGRHWHMAGYVVVNGTRYE</sequence>
<feature type="chain" id="PRO_5041298581" description="DUF3465 domain-containing protein" evidence="1">
    <location>
        <begin position="23"/>
        <end position="152"/>
    </location>
</feature>
<protein>
    <recommendedName>
        <fullName evidence="4">DUF3465 domain-containing protein</fullName>
    </recommendedName>
</protein>
<accession>A0AA35UWN3</accession>
<feature type="signal peptide" evidence="1">
    <location>
        <begin position="1"/>
        <end position="22"/>
    </location>
</feature>
<evidence type="ECO:0000313" key="3">
    <source>
        <dbReference type="Proteomes" id="UP001176960"/>
    </source>
</evidence>
<gene>
    <name evidence="2" type="ORF">LMG32879_001689</name>
</gene>
<evidence type="ECO:0008006" key="4">
    <source>
        <dbReference type="Google" id="ProtNLM"/>
    </source>
</evidence>
<dbReference type="EMBL" id="CATKSH010000008">
    <property type="protein sequence ID" value="CAI9120850.1"/>
    <property type="molecule type" value="Genomic_DNA"/>
</dbReference>
<proteinExistence type="predicted"/>
<comment type="caution">
    <text evidence="2">The sequence shown here is derived from an EMBL/GenBank/DDBJ whole genome shotgun (WGS) entry which is preliminary data.</text>
</comment>
<organism evidence="2 3">
    <name type="scientific">Brytella acorum</name>
    <dbReference type="NCBI Taxonomy" id="2959299"/>
    <lineage>
        <taxon>Bacteria</taxon>
        <taxon>Pseudomonadati</taxon>
        <taxon>Pseudomonadota</taxon>
        <taxon>Alphaproteobacteria</taxon>
        <taxon>Acetobacterales</taxon>
        <taxon>Acetobacteraceae</taxon>
        <taxon>Brytella</taxon>
    </lineage>
</organism>
<dbReference type="RefSeq" id="WP_289841098.1">
    <property type="nucleotide sequence ID" value="NZ_CATKSH010000008.1"/>
</dbReference>
<keyword evidence="1" id="KW-0732">Signal</keyword>
<name>A0AA35UWN3_9PROT</name>